<dbReference type="Pfam" id="PF19408">
    <property type="entry name" value="PKD_6"/>
    <property type="match status" value="2"/>
</dbReference>
<evidence type="ECO:0000256" key="1">
    <source>
        <dbReference type="SAM" id="SignalP"/>
    </source>
</evidence>
<dbReference type="HOGENOM" id="CLU_521543_0_0_10"/>
<reference key="2">
    <citation type="submission" date="2011-04" db="EMBL/GenBank/DDBJ databases">
        <title>Complete sequence of chromosome of Haliscomenobacter hydrossis DSM 1100.</title>
        <authorList>
            <consortium name="US DOE Joint Genome Institute (JGI-PGF)"/>
            <person name="Lucas S."/>
            <person name="Han J."/>
            <person name="Lapidus A."/>
            <person name="Bruce D."/>
            <person name="Goodwin L."/>
            <person name="Pitluck S."/>
            <person name="Peters L."/>
            <person name="Kyrpides N."/>
            <person name="Mavromatis K."/>
            <person name="Ivanova N."/>
            <person name="Ovchinnikova G."/>
            <person name="Pagani I."/>
            <person name="Daligault H."/>
            <person name="Detter J.C."/>
            <person name="Han C."/>
            <person name="Land M."/>
            <person name="Hauser L."/>
            <person name="Markowitz V."/>
            <person name="Cheng J.-F."/>
            <person name="Hugenholtz P."/>
            <person name="Woyke T."/>
            <person name="Wu D."/>
            <person name="Verbarg S."/>
            <person name="Frueling A."/>
            <person name="Brambilla E."/>
            <person name="Klenk H.-P."/>
            <person name="Eisen J.A."/>
        </authorList>
    </citation>
    <scope>NUCLEOTIDE SEQUENCE</scope>
    <source>
        <strain>DSM 1100</strain>
    </source>
</reference>
<evidence type="ECO:0000313" key="3">
    <source>
        <dbReference type="EMBL" id="AEE51723.1"/>
    </source>
</evidence>
<protein>
    <recommendedName>
        <fullName evidence="2">PKD-like domain-containing protein</fullName>
    </recommendedName>
</protein>
<sequence length="522" mass="55277">MKKLFFVLILFFVGITTYSQNPSIVINQGPSEIVSCGSNTTCFRADPEPVEYTYSFFVNNDGRFTSQNGWTRSDAVWTATSGAHTSLQPTNPADKRLTWNNTPNSSARTIKVTFTYTKGDSTRSFSEEKVVIVKHIGPITSMTIAGASPSSPTNGSTVSVPCGANSFTISVSPPATDPASAINYTWSLPASWTGSSTTNSITVTPNAGGGGAITVSAKRADGNVARSYSVNVTRPAVESALINSISWSPDDKPLCTGETRQLSGAGSVNADIFTWSTSGGTSITGASNQSTVTVSGTSNGTLKLIASNACGISKDRTWNIYANVPQVAGSEVLVDGHPNYYPNYTSGSSYISVQGGGSCQSYKWELFGGSGYFYSGYCSCGYSYNGITFDNCNSGNASTSSSMAIRIRTANRCGQGNDVIIPLQVSGGGGYYRMSSPNPATTTISIELDKEKASSLNSLNLISATRSKIAQSFDVASAKSSNYFKTNNIVSFDVSNLDRGLYYVVLNFGENNQSFSELVMLH</sequence>
<reference evidence="3 4" key="1">
    <citation type="journal article" date="2011" name="Stand. Genomic Sci.">
        <title>Complete genome sequence of Haliscomenobacter hydrossis type strain (O).</title>
        <authorList>
            <consortium name="US DOE Joint Genome Institute (JGI-PGF)"/>
            <person name="Daligault H."/>
            <person name="Lapidus A."/>
            <person name="Zeytun A."/>
            <person name="Nolan M."/>
            <person name="Lucas S."/>
            <person name="Del Rio T.G."/>
            <person name="Tice H."/>
            <person name="Cheng J.F."/>
            <person name="Tapia R."/>
            <person name="Han C."/>
            <person name="Goodwin L."/>
            <person name="Pitluck S."/>
            <person name="Liolios K."/>
            <person name="Pagani I."/>
            <person name="Ivanova N."/>
            <person name="Huntemann M."/>
            <person name="Mavromatis K."/>
            <person name="Mikhailova N."/>
            <person name="Pati A."/>
            <person name="Chen A."/>
            <person name="Palaniappan K."/>
            <person name="Land M."/>
            <person name="Hauser L."/>
            <person name="Brambilla E.M."/>
            <person name="Rohde M."/>
            <person name="Verbarg S."/>
            <person name="Goker M."/>
            <person name="Bristow J."/>
            <person name="Eisen J.A."/>
            <person name="Markowitz V."/>
            <person name="Hugenholtz P."/>
            <person name="Kyrpides N.C."/>
            <person name="Klenk H.P."/>
            <person name="Woyke T."/>
        </authorList>
    </citation>
    <scope>NUCLEOTIDE SEQUENCE [LARGE SCALE GENOMIC DNA]</scope>
    <source>
        <strain evidence="4">ATCC 27775 / DSM 1100 / LMG 10767 / O</strain>
    </source>
</reference>
<dbReference type="KEGG" id="hhy:Halhy_3872"/>
<dbReference type="AlphaFoldDB" id="F4L389"/>
<dbReference type="STRING" id="760192.Halhy_3872"/>
<evidence type="ECO:0000259" key="2">
    <source>
        <dbReference type="Pfam" id="PF19408"/>
    </source>
</evidence>
<dbReference type="eggNOG" id="COG1404">
    <property type="taxonomic scope" value="Bacteria"/>
</dbReference>
<proteinExistence type="predicted"/>
<gene>
    <name evidence="3" type="ordered locus">Halhy_3872</name>
</gene>
<organism evidence="3 4">
    <name type="scientific">Haliscomenobacter hydrossis (strain ATCC 27775 / DSM 1100 / LMG 10767 / O)</name>
    <dbReference type="NCBI Taxonomy" id="760192"/>
    <lineage>
        <taxon>Bacteria</taxon>
        <taxon>Pseudomonadati</taxon>
        <taxon>Bacteroidota</taxon>
        <taxon>Saprospiria</taxon>
        <taxon>Saprospirales</taxon>
        <taxon>Haliscomenobacteraceae</taxon>
        <taxon>Haliscomenobacter</taxon>
    </lineage>
</organism>
<feature type="domain" description="PKD-like" evidence="2">
    <location>
        <begin position="178"/>
        <end position="231"/>
    </location>
</feature>
<evidence type="ECO:0000313" key="4">
    <source>
        <dbReference type="Proteomes" id="UP000008461"/>
    </source>
</evidence>
<feature type="domain" description="PKD-like" evidence="2">
    <location>
        <begin position="266"/>
        <end position="319"/>
    </location>
</feature>
<keyword evidence="4" id="KW-1185">Reference proteome</keyword>
<feature type="signal peptide" evidence="1">
    <location>
        <begin position="1"/>
        <end position="19"/>
    </location>
</feature>
<dbReference type="EMBL" id="CP002691">
    <property type="protein sequence ID" value="AEE51723.1"/>
    <property type="molecule type" value="Genomic_DNA"/>
</dbReference>
<dbReference type="Proteomes" id="UP000008461">
    <property type="component" value="Chromosome"/>
</dbReference>
<keyword evidence="1" id="KW-0732">Signal</keyword>
<accession>F4L389</accession>
<dbReference type="InterPro" id="IPR045829">
    <property type="entry name" value="PKD_6"/>
</dbReference>
<feature type="chain" id="PRO_5003310612" description="PKD-like domain-containing protein" evidence="1">
    <location>
        <begin position="20"/>
        <end position="522"/>
    </location>
</feature>
<name>F4L389_HALH1</name>